<sequence>MQFLFEQFGLPVAALLLGALTGVLTYFGTARAFRDLELTPGKWPLAFGGLGVVLGAAFVWTTLDWNWQSTPEVLPPAGFREGRVLFHLSLIVLLLIITATDLKSYLILEWCCWAGAIIALVGAFASGHFQLAHVWVDWNAEIPQLRGPDLPEWLKHHPHLHGLAWSAAGAVCGFVATAVVRWLAAFVLRTAALGEGDVLLMGMVGAYLGWQPTLVALLIAPLLAVGIGSVLRLTGNRPALPYGPFLAAGSLIVLFAWRWIWMAEISFSAHGGQDRSTTFAVRRFFGDPVALLLIAGLSVGLLVLLLGLLQVYRMLPGKKSG</sequence>
<feature type="transmembrane region" description="Helical" evidence="2">
    <location>
        <begin position="191"/>
        <end position="208"/>
    </location>
</feature>
<dbReference type="STRING" id="1576369.SAMN05421753_111132"/>
<proteinExistence type="inferred from homology"/>
<name>A0A1I3K6D0_9PLAN</name>
<dbReference type="GO" id="GO:0008168">
    <property type="term" value="F:methyltransferase activity"/>
    <property type="evidence" value="ECO:0007669"/>
    <property type="project" value="UniProtKB-KW"/>
</dbReference>
<dbReference type="PANTHER" id="PTHR30487">
    <property type="entry name" value="TYPE 4 PREPILIN-LIKE PROTEINS LEADER PEPTIDE-PROCESSING ENZYME"/>
    <property type="match status" value="1"/>
</dbReference>
<feature type="transmembrane region" description="Helical" evidence="2">
    <location>
        <begin position="45"/>
        <end position="63"/>
    </location>
</feature>
<keyword evidence="4" id="KW-0808">Transferase</keyword>
<organism evidence="4 5">
    <name type="scientific">Planctomicrobium piriforme</name>
    <dbReference type="NCBI Taxonomy" id="1576369"/>
    <lineage>
        <taxon>Bacteria</taxon>
        <taxon>Pseudomonadati</taxon>
        <taxon>Planctomycetota</taxon>
        <taxon>Planctomycetia</taxon>
        <taxon>Planctomycetales</taxon>
        <taxon>Planctomycetaceae</taxon>
        <taxon>Planctomicrobium</taxon>
    </lineage>
</organism>
<dbReference type="AlphaFoldDB" id="A0A1I3K6D0"/>
<dbReference type="InterPro" id="IPR050882">
    <property type="entry name" value="Prepilin_peptidase/N-MTase"/>
</dbReference>
<feature type="transmembrane region" description="Helical" evidence="2">
    <location>
        <begin position="289"/>
        <end position="312"/>
    </location>
</feature>
<evidence type="ECO:0000256" key="1">
    <source>
        <dbReference type="ARBA" id="ARBA00005801"/>
    </source>
</evidence>
<evidence type="ECO:0000256" key="2">
    <source>
        <dbReference type="SAM" id="Phobius"/>
    </source>
</evidence>
<dbReference type="PANTHER" id="PTHR30487:SF0">
    <property type="entry name" value="PREPILIN LEADER PEPTIDASE_N-METHYLTRANSFERASE-RELATED"/>
    <property type="match status" value="1"/>
</dbReference>
<evidence type="ECO:0000259" key="3">
    <source>
        <dbReference type="Pfam" id="PF01478"/>
    </source>
</evidence>
<feature type="transmembrane region" description="Helical" evidence="2">
    <location>
        <begin position="214"/>
        <end position="233"/>
    </location>
</feature>
<feature type="transmembrane region" description="Helical" evidence="2">
    <location>
        <begin position="12"/>
        <end position="33"/>
    </location>
</feature>
<comment type="similarity">
    <text evidence="1">Belongs to the peptidase A24 family.</text>
</comment>
<keyword evidence="4" id="KW-0489">Methyltransferase</keyword>
<dbReference type="InterPro" id="IPR000045">
    <property type="entry name" value="Prepilin_IV_endopep_pep"/>
</dbReference>
<evidence type="ECO:0000313" key="4">
    <source>
        <dbReference type="EMBL" id="SFI68063.1"/>
    </source>
</evidence>
<feature type="domain" description="Prepilin type IV endopeptidase peptidase" evidence="3">
    <location>
        <begin position="163"/>
        <end position="227"/>
    </location>
</feature>
<keyword evidence="2" id="KW-0812">Transmembrane</keyword>
<dbReference type="GO" id="GO:0032259">
    <property type="term" value="P:methylation"/>
    <property type="evidence" value="ECO:0007669"/>
    <property type="project" value="UniProtKB-KW"/>
</dbReference>
<keyword evidence="2" id="KW-0472">Membrane</keyword>
<dbReference type="EMBL" id="FOQD01000011">
    <property type="protein sequence ID" value="SFI68063.1"/>
    <property type="molecule type" value="Genomic_DNA"/>
</dbReference>
<dbReference type="RefSeq" id="WP_175517540.1">
    <property type="nucleotide sequence ID" value="NZ_FOQD01000011.1"/>
</dbReference>
<feature type="transmembrane region" description="Helical" evidence="2">
    <location>
        <begin position="107"/>
        <end position="129"/>
    </location>
</feature>
<evidence type="ECO:0000313" key="5">
    <source>
        <dbReference type="Proteomes" id="UP000199518"/>
    </source>
</evidence>
<keyword evidence="2" id="KW-1133">Transmembrane helix</keyword>
<dbReference type="GO" id="GO:0004190">
    <property type="term" value="F:aspartic-type endopeptidase activity"/>
    <property type="evidence" value="ECO:0007669"/>
    <property type="project" value="InterPro"/>
</dbReference>
<protein>
    <submittedName>
        <fullName evidence="4">Leader peptidase (Prepilin peptidase) / N-methyltransferase</fullName>
    </submittedName>
</protein>
<feature type="transmembrane region" description="Helical" evidence="2">
    <location>
        <begin position="83"/>
        <end position="100"/>
    </location>
</feature>
<dbReference type="GO" id="GO:0005886">
    <property type="term" value="C:plasma membrane"/>
    <property type="evidence" value="ECO:0007669"/>
    <property type="project" value="TreeGrafter"/>
</dbReference>
<feature type="transmembrane region" description="Helical" evidence="2">
    <location>
        <begin position="240"/>
        <end position="260"/>
    </location>
</feature>
<gene>
    <name evidence="4" type="ORF">SAMN05421753_111132</name>
</gene>
<keyword evidence="5" id="KW-1185">Reference proteome</keyword>
<dbReference type="Pfam" id="PF01478">
    <property type="entry name" value="Peptidase_A24"/>
    <property type="match status" value="1"/>
</dbReference>
<accession>A0A1I3K6D0</accession>
<dbReference type="Proteomes" id="UP000199518">
    <property type="component" value="Unassembled WGS sequence"/>
</dbReference>
<reference evidence="5" key="1">
    <citation type="submission" date="2016-10" db="EMBL/GenBank/DDBJ databases">
        <authorList>
            <person name="Varghese N."/>
            <person name="Submissions S."/>
        </authorList>
    </citation>
    <scope>NUCLEOTIDE SEQUENCE [LARGE SCALE GENOMIC DNA]</scope>
    <source>
        <strain evidence="5">DSM 26348</strain>
    </source>
</reference>
<dbReference type="GO" id="GO:0006465">
    <property type="term" value="P:signal peptide processing"/>
    <property type="evidence" value="ECO:0007669"/>
    <property type="project" value="TreeGrafter"/>
</dbReference>
<feature type="transmembrane region" description="Helical" evidence="2">
    <location>
        <begin position="163"/>
        <end position="184"/>
    </location>
</feature>
<dbReference type="Gene3D" id="1.20.120.1220">
    <property type="match status" value="1"/>
</dbReference>